<dbReference type="Proteomes" id="UP000500767">
    <property type="component" value="Chromosome"/>
</dbReference>
<sequence>MLIQGKFRPPVPRPAVSPDEAAHAYDVAGRSYRDYADGDTDGLFDFSSRYSFADRQIWHRLDAVLVGMAAEGRRSVSILDVGCGPGTWLQRIIIRAGNLGFTRITARGFDISPAMIELALSGTRAAASTLAPGQVRLSIQLGDACRELQEPDRSADLCLCLYGVLNHLPREALPELASELVRVTARELFVTVRAAGSLPTIYVDSLDRARDFRQDNDADRMEIDLLDGRHLSFRSHLFRAADLRALFAPHVPAPCLTGLDLFHSRFATDPRWNPDALATEPVFAERLARLEQFCSSDPGFIDRAAHIMLQASIGAVQPSSRPMTRAV</sequence>
<name>A0A6M8HP02_9PROT</name>
<evidence type="ECO:0000313" key="3">
    <source>
        <dbReference type="Proteomes" id="UP000500767"/>
    </source>
</evidence>
<keyword evidence="3" id="KW-1185">Reference proteome</keyword>
<evidence type="ECO:0000259" key="1">
    <source>
        <dbReference type="Pfam" id="PF13649"/>
    </source>
</evidence>
<proteinExistence type="predicted"/>
<dbReference type="GO" id="GO:0032259">
    <property type="term" value="P:methylation"/>
    <property type="evidence" value="ECO:0007669"/>
    <property type="project" value="UniProtKB-KW"/>
</dbReference>
<organism evidence="2 3">
    <name type="scientific">Lichenicola cladoniae</name>
    <dbReference type="NCBI Taxonomy" id="1484109"/>
    <lineage>
        <taxon>Bacteria</taxon>
        <taxon>Pseudomonadati</taxon>
        <taxon>Pseudomonadota</taxon>
        <taxon>Alphaproteobacteria</taxon>
        <taxon>Acetobacterales</taxon>
        <taxon>Acetobacteraceae</taxon>
        <taxon>Lichenicola</taxon>
    </lineage>
</organism>
<dbReference type="Gene3D" id="3.40.50.150">
    <property type="entry name" value="Vaccinia Virus protein VP39"/>
    <property type="match status" value="1"/>
</dbReference>
<dbReference type="KEGG" id="lck:HN018_08085"/>
<dbReference type="InterPro" id="IPR041698">
    <property type="entry name" value="Methyltransf_25"/>
</dbReference>
<keyword evidence="2" id="KW-0808">Transferase</keyword>
<dbReference type="Pfam" id="PF13649">
    <property type="entry name" value="Methyltransf_25"/>
    <property type="match status" value="1"/>
</dbReference>
<accession>A0A6M8HP02</accession>
<dbReference type="EMBL" id="CP053708">
    <property type="protein sequence ID" value="QKE90011.1"/>
    <property type="molecule type" value="Genomic_DNA"/>
</dbReference>
<dbReference type="CDD" id="cd02440">
    <property type="entry name" value="AdoMet_MTases"/>
    <property type="match status" value="1"/>
</dbReference>
<dbReference type="InterPro" id="IPR029063">
    <property type="entry name" value="SAM-dependent_MTases_sf"/>
</dbReference>
<keyword evidence="2" id="KW-0489">Methyltransferase</keyword>
<dbReference type="SUPFAM" id="SSF53335">
    <property type="entry name" value="S-adenosyl-L-methionine-dependent methyltransferases"/>
    <property type="match status" value="1"/>
</dbReference>
<dbReference type="AlphaFoldDB" id="A0A6M8HP02"/>
<dbReference type="GO" id="GO:0008168">
    <property type="term" value="F:methyltransferase activity"/>
    <property type="evidence" value="ECO:0007669"/>
    <property type="project" value="UniProtKB-KW"/>
</dbReference>
<evidence type="ECO:0000313" key="2">
    <source>
        <dbReference type="EMBL" id="QKE90011.1"/>
    </source>
</evidence>
<gene>
    <name evidence="2" type="ORF">HN018_08085</name>
</gene>
<feature type="domain" description="Methyltransferase" evidence="1">
    <location>
        <begin position="78"/>
        <end position="185"/>
    </location>
</feature>
<protein>
    <submittedName>
        <fullName evidence="2">Class I SAM-dependent methyltransferase</fullName>
    </submittedName>
</protein>
<dbReference type="RefSeq" id="WP_172443466.1">
    <property type="nucleotide sequence ID" value="NZ_CP053708.1"/>
</dbReference>
<reference evidence="2 3" key="1">
    <citation type="journal article" date="2014" name="World J. Microbiol. Biotechnol.">
        <title>Biodiversity and physiological characteristics of Antarctic and Arctic lichens-associated bacteria.</title>
        <authorList>
            <person name="Lee Y.M."/>
            <person name="Kim E.H."/>
            <person name="Lee H.K."/>
            <person name="Hong S.G."/>
        </authorList>
    </citation>
    <scope>NUCLEOTIDE SEQUENCE [LARGE SCALE GENOMIC DNA]</scope>
    <source>
        <strain evidence="2 3">PAMC 26569</strain>
    </source>
</reference>